<dbReference type="Pfam" id="PF13439">
    <property type="entry name" value="Glyco_transf_4"/>
    <property type="match status" value="1"/>
</dbReference>
<dbReference type="InterPro" id="IPR050194">
    <property type="entry name" value="Glycosyltransferase_grp1"/>
</dbReference>
<dbReference type="Proteomes" id="UP000177165">
    <property type="component" value="Unassembled WGS sequence"/>
</dbReference>
<dbReference type="PANTHER" id="PTHR45947:SF3">
    <property type="entry name" value="SULFOQUINOVOSYL TRANSFERASE SQD2"/>
    <property type="match status" value="1"/>
</dbReference>
<comment type="caution">
    <text evidence="3">The sequence shown here is derived from an EMBL/GenBank/DDBJ whole genome shotgun (WGS) entry which is preliminary data.</text>
</comment>
<dbReference type="InterPro" id="IPR028098">
    <property type="entry name" value="Glyco_trans_4-like_N"/>
</dbReference>
<name>A0A1G2AP96_9BACT</name>
<dbReference type="EMBL" id="MHKB01000013">
    <property type="protein sequence ID" value="OGY78701.1"/>
    <property type="molecule type" value="Genomic_DNA"/>
</dbReference>
<evidence type="ECO:0000259" key="1">
    <source>
        <dbReference type="Pfam" id="PF00534"/>
    </source>
</evidence>
<accession>A0A1G2AP96</accession>
<dbReference type="GO" id="GO:0016757">
    <property type="term" value="F:glycosyltransferase activity"/>
    <property type="evidence" value="ECO:0007669"/>
    <property type="project" value="InterPro"/>
</dbReference>
<sequence length="371" mass="42688">MKIALVHDHLAQDGGAESVLKVFHELWPEAPIFVLLHDTQSADPIFSKANVQTSFIQHLPLGVKKYKWYLPLMPVAVEHFDLSAFDVVISSSASLAKGVLTSPHTLHICYCHTPTRYLWTDTKQYVQELAYNRFMKKVIACYLSFLRIWDLAAADRVDIFLANSKIVKQRIKKYYKRESTVIYPPVDLSQFRISTDEKDNYFLIGGRLVPYKRYDIAIQAFNAMKRRLKVFGSGPDEQRLKKLAGDTIEFEGRVSDEQLAVLYQKAQALIFPQEEDLGIIPIEAMASGTPVIAYQRGGVTETVIQGKTGTFFEDQNWQSLTKAVLQFHPGQFDPKVIRAHVEQFSVERFKKEIQQFVEEAWKQWERKSHIQ</sequence>
<dbReference type="Pfam" id="PF00534">
    <property type="entry name" value="Glycos_transf_1"/>
    <property type="match status" value="1"/>
</dbReference>
<protein>
    <recommendedName>
        <fullName evidence="5">Glycosyl transferase family 1 domain-containing protein</fullName>
    </recommendedName>
</protein>
<dbReference type="PANTHER" id="PTHR45947">
    <property type="entry name" value="SULFOQUINOVOSYL TRANSFERASE SQD2"/>
    <property type="match status" value="1"/>
</dbReference>
<evidence type="ECO:0000313" key="4">
    <source>
        <dbReference type="Proteomes" id="UP000177165"/>
    </source>
</evidence>
<dbReference type="SUPFAM" id="SSF53756">
    <property type="entry name" value="UDP-Glycosyltransferase/glycogen phosphorylase"/>
    <property type="match status" value="1"/>
</dbReference>
<evidence type="ECO:0000259" key="2">
    <source>
        <dbReference type="Pfam" id="PF13439"/>
    </source>
</evidence>
<dbReference type="STRING" id="1798540.A3B74_04935"/>
<organism evidence="3 4">
    <name type="scientific">Candidatus Kerfeldbacteria bacterium RIFCSPHIGHO2_02_FULL_42_14</name>
    <dbReference type="NCBI Taxonomy" id="1798540"/>
    <lineage>
        <taxon>Bacteria</taxon>
        <taxon>Candidatus Kerfeldiibacteriota</taxon>
    </lineage>
</organism>
<proteinExistence type="predicted"/>
<feature type="domain" description="Glycosyl transferase family 1" evidence="1">
    <location>
        <begin position="191"/>
        <end position="327"/>
    </location>
</feature>
<feature type="domain" description="Glycosyltransferase subfamily 4-like N-terminal" evidence="2">
    <location>
        <begin position="14"/>
        <end position="189"/>
    </location>
</feature>
<gene>
    <name evidence="3" type="ORF">A3B74_04935</name>
</gene>
<dbReference type="InterPro" id="IPR001296">
    <property type="entry name" value="Glyco_trans_1"/>
</dbReference>
<evidence type="ECO:0000313" key="3">
    <source>
        <dbReference type="EMBL" id="OGY78701.1"/>
    </source>
</evidence>
<reference evidence="3 4" key="1">
    <citation type="journal article" date="2016" name="Nat. Commun.">
        <title>Thousands of microbial genomes shed light on interconnected biogeochemical processes in an aquifer system.</title>
        <authorList>
            <person name="Anantharaman K."/>
            <person name="Brown C.T."/>
            <person name="Hug L.A."/>
            <person name="Sharon I."/>
            <person name="Castelle C.J."/>
            <person name="Probst A.J."/>
            <person name="Thomas B.C."/>
            <person name="Singh A."/>
            <person name="Wilkins M.J."/>
            <person name="Karaoz U."/>
            <person name="Brodie E.L."/>
            <person name="Williams K.H."/>
            <person name="Hubbard S.S."/>
            <person name="Banfield J.F."/>
        </authorList>
    </citation>
    <scope>NUCLEOTIDE SEQUENCE [LARGE SCALE GENOMIC DNA]</scope>
</reference>
<dbReference type="Gene3D" id="3.40.50.2000">
    <property type="entry name" value="Glycogen Phosphorylase B"/>
    <property type="match status" value="2"/>
</dbReference>
<evidence type="ECO:0008006" key="5">
    <source>
        <dbReference type="Google" id="ProtNLM"/>
    </source>
</evidence>
<dbReference type="AlphaFoldDB" id="A0A1G2AP96"/>